<keyword evidence="2" id="KW-0732">Signal</keyword>
<evidence type="ECO:0000313" key="4">
    <source>
        <dbReference type="Proteomes" id="UP000095767"/>
    </source>
</evidence>
<dbReference type="Proteomes" id="UP000095767">
    <property type="component" value="Unassembled WGS sequence"/>
</dbReference>
<dbReference type="EMBL" id="LWDX02061666">
    <property type="protein sequence ID" value="OEL16890.1"/>
    <property type="molecule type" value="Genomic_DNA"/>
</dbReference>
<name>A0A1E5UVJ7_9POAL</name>
<evidence type="ECO:0000313" key="3">
    <source>
        <dbReference type="EMBL" id="OEL16890.1"/>
    </source>
</evidence>
<dbReference type="OrthoDB" id="670669at2759"/>
<gene>
    <name evidence="3" type="ORF">BAE44_0022092</name>
</gene>
<feature type="region of interest" description="Disordered" evidence="1">
    <location>
        <begin position="39"/>
        <end position="89"/>
    </location>
</feature>
<feature type="compositionally biased region" description="Polar residues" evidence="1">
    <location>
        <begin position="39"/>
        <end position="50"/>
    </location>
</feature>
<protein>
    <submittedName>
        <fullName evidence="3">Uncharacterized protein</fullName>
    </submittedName>
</protein>
<sequence>MATPPPRRGKNTITRIAWLALSLLLLVLALSITPVHSRQLGFTSTTSGQKGSEFRAWRKEDVMRPDRTTDLAPPAPKPNSDVPGGPPFG</sequence>
<reference evidence="3 4" key="1">
    <citation type="submission" date="2016-09" db="EMBL/GenBank/DDBJ databases">
        <title>The draft genome of Dichanthelium oligosanthes: A C3 panicoid grass species.</title>
        <authorList>
            <person name="Studer A.J."/>
            <person name="Schnable J.C."/>
            <person name="Brutnell T.P."/>
        </authorList>
    </citation>
    <scope>NUCLEOTIDE SEQUENCE [LARGE SCALE GENOMIC DNA]</scope>
    <source>
        <strain evidence="4">cv. Kellogg 1175</strain>
        <tissue evidence="3">Leaf</tissue>
    </source>
</reference>
<feature type="chain" id="PRO_5009187396" evidence="2">
    <location>
        <begin position="38"/>
        <end position="89"/>
    </location>
</feature>
<evidence type="ECO:0000256" key="2">
    <source>
        <dbReference type="SAM" id="SignalP"/>
    </source>
</evidence>
<feature type="signal peptide" evidence="2">
    <location>
        <begin position="1"/>
        <end position="37"/>
    </location>
</feature>
<evidence type="ECO:0000256" key="1">
    <source>
        <dbReference type="SAM" id="MobiDB-lite"/>
    </source>
</evidence>
<proteinExistence type="predicted"/>
<feature type="compositionally biased region" description="Basic and acidic residues" evidence="1">
    <location>
        <begin position="52"/>
        <end position="69"/>
    </location>
</feature>
<dbReference type="AlphaFoldDB" id="A0A1E5UVJ7"/>
<keyword evidence="4" id="KW-1185">Reference proteome</keyword>
<organism evidence="3 4">
    <name type="scientific">Dichanthelium oligosanthes</name>
    <dbReference type="NCBI Taxonomy" id="888268"/>
    <lineage>
        <taxon>Eukaryota</taxon>
        <taxon>Viridiplantae</taxon>
        <taxon>Streptophyta</taxon>
        <taxon>Embryophyta</taxon>
        <taxon>Tracheophyta</taxon>
        <taxon>Spermatophyta</taxon>
        <taxon>Magnoliopsida</taxon>
        <taxon>Liliopsida</taxon>
        <taxon>Poales</taxon>
        <taxon>Poaceae</taxon>
        <taxon>PACMAD clade</taxon>
        <taxon>Panicoideae</taxon>
        <taxon>Panicodae</taxon>
        <taxon>Paniceae</taxon>
        <taxon>Dichantheliinae</taxon>
        <taxon>Dichanthelium</taxon>
    </lineage>
</organism>
<accession>A0A1E5UVJ7</accession>
<comment type="caution">
    <text evidence="3">The sequence shown here is derived from an EMBL/GenBank/DDBJ whole genome shotgun (WGS) entry which is preliminary data.</text>
</comment>